<gene>
    <name evidence="1" type="ORF">SOCE26_003510</name>
</gene>
<dbReference type="EMBL" id="CP012673">
    <property type="protein sequence ID" value="AUX38970.1"/>
    <property type="molecule type" value="Genomic_DNA"/>
</dbReference>
<proteinExistence type="predicted"/>
<evidence type="ECO:0000313" key="2">
    <source>
        <dbReference type="Proteomes" id="UP000238348"/>
    </source>
</evidence>
<dbReference type="Proteomes" id="UP000238348">
    <property type="component" value="Chromosome"/>
</dbReference>
<name>A0A2L0EI53_SORCE</name>
<dbReference type="AlphaFoldDB" id="A0A2L0EI53"/>
<organism evidence="1 2">
    <name type="scientific">Sorangium cellulosum</name>
    <name type="common">Polyangium cellulosum</name>
    <dbReference type="NCBI Taxonomy" id="56"/>
    <lineage>
        <taxon>Bacteria</taxon>
        <taxon>Pseudomonadati</taxon>
        <taxon>Myxococcota</taxon>
        <taxon>Polyangia</taxon>
        <taxon>Polyangiales</taxon>
        <taxon>Polyangiaceae</taxon>
        <taxon>Sorangium</taxon>
    </lineage>
</organism>
<reference evidence="1 2" key="1">
    <citation type="submission" date="2015-09" db="EMBL/GenBank/DDBJ databases">
        <title>Sorangium comparison.</title>
        <authorList>
            <person name="Zaburannyi N."/>
            <person name="Bunk B."/>
            <person name="Overmann J."/>
            <person name="Mueller R."/>
        </authorList>
    </citation>
    <scope>NUCLEOTIDE SEQUENCE [LARGE SCALE GENOMIC DNA]</scope>
    <source>
        <strain evidence="1 2">So ce26</strain>
    </source>
</reference>
<sequence length="139" mass="14808">MPDMVHCLDRHPEISDFNANCASPHSPEAFVYTTDYPAQADLAIVHVFRSPSGVNARVRNGGRHGKITSLECHAIGRHIVRAHDVALAPGETTTVTVSNPFSPGQRVTCTVFGANEDGTPEPTTCVDGVCGNNTRVATL</sequence>
<accession>A0A2L0EI53</accession>
<protein>
    <submittedName>
        <fullName evidence="1">Uncharacterized protein</fullName>
    </submittedName>
</protein>
<evidence type="ECO:0000313" key="1">
    <source>
        <dbReference type="EMBL" id="AUX38970.1"/>
    </source>
</evidence>